<evidence type="ECO:0000313" key="1">
    <source>
        <dbReference type="EMBL" id="WHS17228.1"/>
    </source>
</evidence>
<gene>
    <name evidence="1" type="ORF">O2U02_07020</name>
</gene>
<organism evidence="1 2">
    <name type="scientific">Ligilactobacillus salivarius</name>
    <dbReference type="NCBI Taxonomy" id="1624"/>
    <lineage>
        <taxon>Bacteria</taxon>
        <taxon>Bacillati</taxon>
        <taxon>Bacillota</taxon>
        <taxon>Bacilli</taxon>
        <taxon>Lactobacillales</taxon>
        <taxon>Lactobacillaceae</taxon>
        <taxon>Ligilactobacillus</taxon>
    </lineage>
</organism>
<dbReference type="AlphaFoldDB" id="A0ABD7YT13"/>
<dbReference type="EMBL" id="CP114509">
    <property type="protein sequence ID" value="WHS17228.1"/>
    <property type="molecule type" value="Genomic_DNA"/>
</dbReference>
<evidence type="ECO:0000313" key="2">
    <source>
        <dbReference type="Proteomes" id="UP001224533"/>
    </source>
</evidence>
<proteinExistence type="predicted"/>
<reference evidence="1 2" key="1">
    <citation type="submission" date="2022-12" db="EMBL/GenBank/DDBJ databases">
        <title>Assessment of beneficial effects and identification of host adaptation-associated genes of Ligilactobacillus salivarius isolated from Meles meles.</title>
        <authorList>
            <person name="Wang Y."/>
        </authorList>
    </citation>
    <scope>NUCLEOTIDE SEQUENCE [LARGE SCALE GENOMIC DNA]</scope>
    <source>
        <strain evidence="1 2">S35</strain>
    </source>
</reference>
<protein>
    <submittedName>
        <fullName evidence="1">Uncharacterized protein</fullName>
    </submittedName>
</protein>
<accession>A0ABD7YT13</accession>
<sequence>MYDDLLQEVRLDMAEFGSDLEVIAIYSIFPENQDKYYITDYIWGKPVHDSDIDIYEEELEIHKKELETIKFTKHEEMTISQLYNRLLKQMH</sequence>
<name>A0ABD7YT13_9LACO</name>
<dbReference type="Proteomes" id="UP001224533">
    <property type="component" value="Chromosome"/>
</dbReference>
<dbReference type="RefSeq" id="WP_283473497.1">
    <property type="nucleotide sequence ID" value="NZ_CP114501.1"/>
</dbReference>